<organism evidence="5 6">
    <name type="scientific">Neogobius melanostomus</name>
    <name type="common">round goby</name>
    <dbReference type="NCBI Taxonomy" id="47308"/>
    <lineage>
        <taxon>Eukaryota</taxon>
        <taxon>Metazoa</taxon>
        <taxon>Chordata</taxon>
        <taxon>Craniata</taxon>
        <taxon>Vertebrata</taxon>
        <taxon>Euteleostomi</taxon>
        <taxon>Actinopterygii</taxon>
        <taxon>Neopterygii</taxon>
        <taxon>Teleostei</taxon>
        <taxon>Neoteleostei</taxon>
        <taxon>Acanthomorphata</taxon>
        <taxon>Gobiaria</taxon>
        <taxon>Gobiiformes</taxon>
        <taxon>Gobioidei</taxon>
        <taxon>Gobiidae</taxon>
        <taxon>Benthophilinae</taxon>
        <taxon>Neogobiini</taxon>
        <taxon>Neogobius</taxon>
    </lineage>
</organism>
<proteinExistence type="predicted"/>
<dbReference type="Pfam" id="PF13855">
    <property type="entry name" value="LRR_8"/>
    <property type="match status" value="2"/>
</dbReference>
<dbReference type="InterPro" id="IPR003591">
    <property type="entry name" value="Leu-rich_rpt_typical-subtyp"/>
</dbReference>
<dbReference type="SMART" id="SM00369">
    <property type="entry name" value="LRR_TYP"/>
    <property type="match status" value="8"/>
</dbReference>
<reference evidence="5" key="2">
    <citation type="submission" date="2025-09" db="UniProtKB">
        <authorList>
            <consortium name="Ensembl"/>
        </authorList>
    </citation>
    <scope>IDENTIFICATION</scope>
</reference>
<protein>
    <submittedName>
        <fullName evidence="5">Si:ch211-117l17.7</fullName>
    </submittedName>
</protein>
<dbReference type="Pfam" id="PF00560">
    <property type="entry name" value="LRR_1"/>
    <property type="match status" value="1"/>
</dbReference>
<dbReference type="InterPro" id="IPR050467">
    <property type="entry name" value="LRFN"/>
</dbReference>
<dbReference type="PRINTS" id="PR00019">
    <property type="entry name" value="LEURICHRPT"/>
</dbReference>
<name>A0A8C6WSY9_9GOBI</name>
<dbReference type="AlphaFoldDB" id="A0A8C6WSY9"/>
<keyword evidence="6" id="KW-1185">Reference proteome</keyword>
<evidence type="ECO:0000313" key="5">
    <source>
        <dbReference type="Ensembl" id="ENSNMLP00000029320.1"/>
    </source>
</evidence>
<reference evidence="5" key="1">
    <citation type="submission" date="2025-08" db="UniProtKB">
        <authorList>
            <consortium name="Ensembl"/>
        </authorList>
    </citation>
    <scope>IDENTIFICATION</scope>
</reference>
<dbReference type="Ensembl" id="ENSNMLT00000032697.1">
    <property type="protein sequence ID" value="ENSNMLP00000029320.1"/>
    <property type="gene ID" value="ENSNMLG00000018554.1"/>
</dbReference>
<dbReference type="PROSITE" id="PS51450">
    <property type="entry name" value="LRR"/>
    <property type="match status" value="3"/>
</dbReference>
<dbReference type="InterPro" id="IPR001611">
    <property type="entry name" value="Leu-rich_rpt"/>
</dbReference>
<dbReference type="SUPFAM" id="SSF52058">
    <property type="entry name" value="L domain-like"/>
    <property type="match status" value="1"/>
</dbReference>
<evidence type="ECO:0000256" key="2">
    <source>
        <dbReference type="ARBA" id="ARBA00022729"/>
    </source>
</evidence>
<dbReference type="PANTHER" id="PTHR45842">
    <property type="entry name" value="SYNAPTIC ADHESION-LIKE MOLECULE SALM"/>
    <property type="match status" value="1"/>
</dbReference>
<dbReference type="PANTHER" id="PTHR45842:SF25">
    <property type="entry name" value="CARBOXYPEPTIDASE N SUBUNIT 2-LIKE"/>
    <property type="match status" value="1"/>
</dbReference>
<dbReference type="Proteomes" id="UP000694523">
    <property type="component" value="Unplaced"/>
</dbReference>
<evidence type="ECO:0000256" key="1">
    <source>
        <dbReference type="ARBA" id="ARBA00022614"/>
    </source>
</evidence>
<evidence type="ECO:0000256" key="4">
    <source>
        <dbReference type="SAM" id="SignalP"/>
    </source>
</evidence>
<sequence length="333" mass="36435">MVPRAPTISGIVAVLSVLWTTLALLLVPNVSAEELCPSGCSCFSTGFVKCTGHTITDIPVGLPVSTNLLLMSQTKMNVINEQSLANLDKLLRFSLSHSHLHSIHPKAFQIAPQLKSVKLSFNDLYTIPAGVFLPLSTLEQLHIDGNKLANMSPDMLAGLIGLWDLDLKKNKLSNLPSNIFDGLTNLTCLNLGRNSLKTLPPNIFNALVQLRNLNNKLEELLPHIFANLTSLRTLLLQDNNLKDLPQDIFHGLSSLSEIDLSNNALKTISGDSFTSNAANVSLSGNPWNCTCNIRGLYLFSFKPQKAHPPDKIIEVVTSVGWQPLKGRRLLKHA</sequence>
<accession>A0A8C6WSY9</accession>
<dbReference type="Gene3D" id="3.80.10.10">
    <property type="entry name" value="Ribonuclease Inhibitor"/>
    <property type="match status" value="3"/>
</dbReference>
<evidence type="ECO:0000313" key="6">
    <source>
        <dbReference type="Proteomes" id="UP000694523"/>
    </source>
</evidence>
<evidence type="ECO:0000256" key="3">
    <source>
        <dbReference type="ARBA" id="ARBA00022737"/>
    </source>
</evidence>
<feature type="chain" id="PRO_5034935434" evidence="4">
    <location>
        <begin position="33"/>
        <end position="333"/>
    </location>
</feature>
<feature type="signal peptide" evidence="4">
    <location>
        <begin position="1"/>
        <end position="32"/>
    </location>
</feature>
<keyword evidence="2 4" id="KW-0732">Signal</keyword>
<keyword evidence="3" id="KW-0677">Repeat</keyword>
<dbReference type="InterPro" id="IPR032675">
    <property type="entry name" value="LRR_dom_sf"/>
</dbReference>
<keyword evidence="1" id="KW-0433">Leucine-rich repeat</keyword>